<dbReference type="EMBL" id="MFJM01000031">
    <property type="protein sequence ID" value="OGG17611.1"/>
    <property type="molecule type" value="Genomic_DNA"/>
</dbReference>
<dbReference type="CDD" id="cd08946">
    <property type="entry name" value="SDR_e"/>
    <property type="match status" value="1"/>
</dbReference>
<evidence type="ECO:0000259" key="1">
    <source>
        <dbReference type="Pfam" id="PF01370"/>
    </source>
</evidence>
<dbReference type="AlphaFoldDB" id="A0A1F5ZYT3"/>
<evidence type="ECO:0000313" key="3">
    <source>
        <dbReference type="Proteomes" id="UP000176253"/>
    </source>
</evidence>
<dbReference type="Pfam" id="PF01370">
    <property type="entry name" value="Epimerase"/>
    <property type="match status" value="1"/>
</dbReference>
<dbReference type="Gene3D" id="3.40.50.720">
    <property type="entry name" value="NAD(P)-binding Rossmann-like Domain"/>
    <property type="match status" value="1"/>
</dbReference>
<dbReference type="SUPFAM" id="SSF51735">
    <property type="entry name" value="NAD(P)-binding Rossmann-fold domains"/>
    <property type="match status" value="1"/>
</dbReference>
<reference evidence="2 3" key="1">
    <citation type="journal article" date="2016" name="Nat. Commun.">
        <title>Thousands of microbial genomes shed light on interconnected biogeochemical processes in an aquifer system.</title>
        <authorList>
            <person name="Anantharaman K."/>
            <person name="Brown C.T."/>
            <person name="Hug L.A."/>
            <person name="Sharon I."/>
            <person name="Castelle C.J."/>
            <person name="Probst A.J."/>
            <person name="Thomas B.C."/>
            <person name="Singh A."/>
            <person name="Wilkins M.J."/>
            <person name="Karaoz U."/>
            <person name="Brodie E.L."/>
            <person name="Williams K.H."/>
            <person name="Hubbard S.S."/>
            <person name="Banfield J.F."/>
        </authorList>
    </citation>
    <scope>NUCLEOTIDE SEQUENCE [LARGE SCALE GENOMIC DNA]</scope>
</reference>
<dbReference type="Proteomes" id="UP000176253">
    <property type="component" value="Unassembled WGS sequence"/>
</dbReference>
<feature type="domain" description="NAD-dependent epimerase/dehydratase" evidence="1">
    <location>
        <begin position="6"/>
        <end position="241"/>
    </location>
</feature>
<accession>A0A1F5ZYT3</accession>
<proteinExistence type="predicted"/>
<organism evidence="2 3">
    <name type="scientific">Candidatus Gottesmanbacteria bacterium RIFCSPHIGHO2_02_FULL_39_14</name>
    <dbReference type="NCBI Taxonomy" id="1798383"/>
    <lineage>
        <taxon>Bacteria</taxon>
        <taxon>Candidatus Gottesmaniibacteriota</taxon>
    </lineage>
</organism>
<evidence type="ECO:0000313" key="2">
    <source>
        <dbReference type="EMBL" id="OGG17611.1"/>
    </source>
</evidence>
<dbReference type="STRING" id="1798383.A3D78_05150"/>
<dbReference type="InterPro" id="IPR036291">
    <property type="entry name" value="NAD(P)-bd_dom_sf"/>
</dbReference>
<dbReference type="InterPro" id="IPR001509">
    <property type="entry name" value="Epimerase_deHydtase"/>
</dbReference>
<dbReference type="PANTHER" id="PTHR43245:SF23">
    <property type="entry name" value="NAD(P)-BINDING DOMAIN-CONTAINING PROTEIN"/>
    <property type="match status" value="1"/>
</dbReference>
<comment type="caution">
    <text evidence="2">The sequence shown here is derived from an EMBL/GenBank/DDBJ whole genome shotgun (WGS) entry which is preliminary data.</text>
</comment>
<name>A0A1F5ZYT3_9BACT</name>
<dbReference type="PANTHER" id="PTHR43245">
    <property type="entry name" value="BIFUNCTIONAL POLYMYXIN RESISTANCE PROTEIN ARNA"/>
    <property type="match status" value="1"/>
</dbReference>
<sequence length="332" mass="37362">MEIKQVLVTGGAGYVGAVLVPILLNNGVNVKVIDWYIFGDKIFGKYDHHPGLKQIKGDIRDGKLMDRELDGTDAVIHLACISNDPSYELDRNFGKSINYDATRQLTDLAKKRGVARFIYASTSSVYGIKKEAEVTENLSLEPLTDYSKYKMLSEQYILGQQSDDFTVVVIRPATICGYSPRMRLDLTVNMLTVQALTRKKISVFGGKQYRPNIHIKDMAELYLKTLKYPKEKISGKIYNVGYQNYTILEIADMVKKVIGDPQIEIAVSPTNDNRSYRIASGKIKEELGFVPKHTVAEAIIDIKKAFRAGKIASPESDSRYYNIKKMKEILGK</sequence>
<dbReference type="InterPro" id="IPR050177">
    <property type="entry name" value="Lipid_A_modif_metabolic_enz"/>
</dbReference>
<gene>
    <name evidence="2" type="ORF">A3D78_05150</name>
</gene>
<protein>
    <submittedName>
        <fullName evidence="2">UDP-glucose 4-epimerase</fullName>
    </submittedName>
</protein>